<dbReference type="AlphaFoldDB" id="A0A1I1TX16"/>
<accession>A0A1I1TX16</accession>
<reference evidence="2" key="1">
    <citation type="submission" date="2016-10" db="EMBL/GenBank/DDBJ databases">
        <authorList>
            <person name="Varghese N."/>
            <person name="Submissions S."/>
        </authorList>
    </citation>
    <scope>NUCLEOTIDE SEQUENCE [LARGE SCALE GENOMIC DNA]</scope>
    <source>
        <strain evidence="2">R-53102</strain>
    </source>
</reference>
<gene>
    <name evidence="1" type="ORF">SAMN04487792_1520</name>
</gene>
<evidence type="ECO:0000313" key="1">
    <source>
        <dbReference type="EMBL" id="SFD60120.1"/>
    </source>
</evidence>
<sequence>MIKLNNALTAATTALIAVSVVGRSNGESGSKNAKTTQQAKKNNYWDFNCKII</sequence>
<dbReference type="Proteomes" id="UP000199599">
    <property type="component" value="Unassembled WGS sequence"/>
</dbReference>
<evidence type="ECO:0000313" key="2">
    <source>
        <dbReference type="Proteomes" id="UP000199599"/>
    </source>
</evidence>
<name>A0A1I1TX16_9LACO</name>
<dbReference type="STRING" id="1505723.SAMN04487792_1520"/>
<dbReference type="EMBL" id="FOMN01000011">
    <property type="protein sequence ID" value="SFD60120.1"/>
    <property type="molecule type" value="Genomic_DNA"/>
</dbReference>
<proteinExistence type="predicted"/>
<protein>
    <submittedName>
        <fullName evidence="1">Uncharacterized protein</fullName>
    </submittedName>
</protein>
<dbReference type="RefSeq" id="WP_159428295.1">
    <property type="nucleotide sequence ID" value="NZ_CBCRVU010000001.1"/>
</dbReference>
<organism evidence="1 2">
    <name type="scientific">Lactobacillus bombicola</name>
    <dbReference type="NCBI Taxonomy" id="1505723"/>
    <lineage>
        <taxon>Bacteria</taxon>
        <taxon>Bacillati</taxon>
        <taxon>Bacillota</taxon>
        <taxon>Bacilli</taxon>
        <taxon>Lactobacillales</taxon>
        <taxon>Lactobacillaceae</taxon>
        <taxon>Lactobacillus</taxon>
    </lineage>
</organism>